<keyword evidence="3 6" id="KW-1133">Transmembrane helix</keyword>
<accession>A0A0U5FYA4</accession>
<dbReference type="Proteomes" id="UP000054771">
    <property type="component" value="Unassembled WGS sequence"/>
</dbReference>
<keyword evidence="9" id="KW-1185">Reference proteome</keyword>
<keyword evidence="2 6" id="KW-0812">Transmembrane</keyword>
<evidence type="ECO:0000313" key="8">
    <source>
        <dbReference type="EMBL" id="CEL03629.1"/>
    </source>
</evidence>
<feature type="transmembrane region" description="Helical" evidence="6">
    <location>
        <begin position="175"/>
        <end position="201"/>
    </location>
</feature>
<dbReference type="GO" id="GO:0016020">
    <property type="term" value="C:membrane"/>
    <property type="evidence" value="ECO:0007669"/>
    <property type="project" value="UniProtKB-SubCell"/>
</dbReference>
<dbReference type="Pfam" id="PF20684">
    <property type="entry name" value="Fung_rhodopsin"/>
    <property type="match status" value="1"/>
</dbReference>
<evidence type="ECO:0000256" key="6">
    <source>
        <dbReference type="SAM" id="Phobius"/>
    </source>
</evidence>
<comment type="subcellular location">
    <subcellularLocation>
        <location evidence="1">Membrane</location>
        <topology evidence="1">Multi-pass membrane protein</topology>
    </subcellularLocation>
</comment>
<proteinExistence type="inferred from homology"/>
<feature type="transmembrane region" description="Helical" evidence="6">
    <location>
        <begin position="213"/>
        <end position="236"/>
    </location>
</feature>
<evidence type="ECO:0000256" key="5">
    <source>
        <dbReference type="ARBA" id="ARBA00038359"/>
    </source>
</evidence>
<feature type="domain" description="Rhodopsin" evidence="7">
    <location>
        <begin position="36"/>
        <end position="275"/>
    </location>
</feature>
<name>A0A0U5FYA4_ASPCI</name>
<feature type="transmembrane region" description="Helical" evidence="6">
    <location>
        <begin position="256"/>
        <end position="274"/>
    </location>
</feature>
<sequence length="377" mass="41912">MPDEEGLRGLSENQLRRINFSTQILCYTLVTFFVILRLFLQQRLGKPLRVDDVTCFVAWLLFMGYCTCALIYGRSGGAEHEVNMTDDEIENSFKVSYASTLIYAPLALAVKVTLLLVLGKIYGPCRLGCIAIHAILALNVIYYTIILFVKAFVCVPASAYWTSLGKPSDQCLNRFAVIVADSVISVISDIAILVLPIVLTWPLQMAVRLKVKVMALLGLGGLAVGFSLYRLVLVISHRNSPDQTIVFMKVLLSGNAEGGIGLICTCLPALSRYISHRHRNRHERLPSPQAIENHPCFIWDGSQSCSAAGSLRGQFETRIWRSRRESEGIDQIMHEMETPAGRSSSVGIRKDITFHQEDSRQAPTTQSLCDLVNPCRC</sequence>
<feature type="transmembrane region" description="Helical" evidence="6">
    <location>
        <begin position="130"/>
        <end position="163"/>
    </location>
</feature>
<dbReference type="EMBL" id="CDMC01000003">
    <property type="protein sequence ID" value="CEL03629.1"/>
    <property type="molecule type" value="Genomic_DNA"/>
</dbReference>
<dbReference type="InterPro" id="IPR052337">
    <property type="entry name" value="SAT4-like"/>
</dbReference>
<dbReference type="STRING" id="454130.A0A0U5FYA4"/>
<dbReference type="PANTHER" id="PTHR33048:SF108">
    <property type="entry name" value="INTEGRAL MEMBRANE PROTEIN"/>
    <property type="match status" value="1"/>
</dbReference>
<organism evidence="8 9">
    <name type="scientific">Aspergillus calidoustus</name>
    <dbReference type="NCBI Taxonomy" id="454130"/>
    <lineage>
        <taxon>Eukaryota</taxon>
        <taxon>Fungi</taxon>
        <taxon>Dikarya</taxon>
        <taxon>Ascomycota</taxon>
        <taxon>Pezizomycotina</taxon>
        <taxon>Eurotiomycetes</taxon>
        <taxon>Eurotiomycetidae</taxon>
        <taxon>Eurotiales</taxon>
        <taxon>Aspergillaceae</taxon>
        <taxon>Aspergillus</taxon>
        <taxon>Aspergillus subgen. Nidulantes</taxon>
    </lineage>
</organism>
<evidence type="ECO:0000256" key="1">
    <source>
        <dbReference type="ARBA" id="ARBA00004141"/>
    </source>
</evidence>
<keyword evidence="4 6" id="KW-0472">Membrane</keyword>
<feature type="transmembrane region" description="Helical" evidence="6">
    <location>
        <begin position="20"/>
        <end position="40"/>
    </location>
</feature>
<dbReference type="InterPro" id="IPR049326">
    <property type="entry name" value="Rhodopsin_dom_fungi"/>
</dbReference>
<protein>
    <recommendedName>
        <fullName evidence="7">Rhodopsin domain-containing protein</fullName>
    </recommendedName>
</protein>
<dbReference type="AlphaFoldDB" id="A0A0U5FYA4"/>
<evidence type="ECO:0000256" key="2">
    <source>
        <dbReference type="ARBA" id="ARBA00022692"/>
    </source>
</evidence>
<evidence type="ECO:0000313" key="9">
    <source>
        <dbReference type="Proteomes" id="UP000054771"/>
    </source>
</evidence>
<reference evidence="9" key="1">
    <citation type="journal article" date="2016" name="Genome Announc.">
        <title>Draft genome sequences of fungus Aspergillus calidoustus.</title>
        <authorList>
            <person name="Horn F."/>
            <person name="Linde J."/>
            <person name="Mattern D.J."/>
            <person name="Walther G."/>
            <person name="Guthke R."/>
            <person name="Scherlach K."/>
            <person name="Martin K."/>
            <person name="Brakhage A.A."/>
            <person name="Petzke L."/>
            <person name="Valiante V."/>
        </authorList>
    </citation>
    <scope>NUCLEOTIDE SEQUENCE [LARGE SCALE GENOMIC DNA]</scope>
    <source>
        <strain evidence="9">SF006504</strain>
    </source>
</reference>
<gene>
    <name evidence="8" type="ORF">ASPCAL04781</name>
</gene>
<evidence type="ECO:0000259" key="7">
    <source>
        <dbReference type="Pfam" id="PF20684"/>
    </source>
</evidence>
<dbReference type="OMA" id="IMHEMET"/>
<dbReference type="OrthoDB" id="5342292at2759"/>
<feature type="transmembrane region" description="Helical" evidence="6">
    <location>
        <begin position="95"/>
        <end position="118"/>
    </location>
</feature>
<evidence type="ECO:0000256" key="3">
    <source>
        <dbReference type="ARBA" id="ARBA00022989"/>
    </source>
</evidence>
<dbReference type="PANTHER" id="PTHR33048">
    <property type="entry name" value="PTH11-LIKE INTEGRAL MEMBRANE PROTEIN (AFU_ORTHOLOGUE AFUA_5G11245)"/>
    <property type="match status" value="1"/>
</dbReference>
<feature type="transmembrane region" description="Helical" evidence="6">
    <location>
        <begin position="52"/>
        <end position="75"/>
    </location>
</feature>
<comment type="similarity">
    <text evidence="5">Belongs to the SAT4 family.</text>
</comment>
<evidence type="ECO:0000256" key="4">
    <source>
        <dbReference type="ARBA" id="ARBA00023136"/>
    </source>
</evidence>